<dbReference type="AlphaFoldDB" id="A0AAQ4F7J7"/>
<evidence type="ECO:0000313" key="2">
    <source>
        <dbReference type="Proteomes" id="UP001321473"/>
    </source>
</evidence>
<reference evidence="1 2" key="1">
    <citation type="journal article" date="2023" name="Arcadia Sci">
        <title>De novo assembly of a long-read Amblyomma americanum tick genome.</title>
        <authorList>
            <person name="Chou S."/>
            <person name="Poskanzer K.E."/>
            <person name="Rollins M."/>
            <person name="Thuy-Boun P.S."/>
        </authorList>
    </citation>
    <scope>NUCLEOTIDE SEQUENCE [LARGE SCALE GENOMIC DNA]</scope>
    <source>
        <strain evidence="1">F_SG_1</strain>
        <tissue evidence="1">Salivary glands</tissue>
    </source>
</reference>
<keyword evidence="2" id="KW-1185">Reference proteome</keyword>
<organism evidence="1 2">
    <name type="scientific">Amblyomma americanum</name>
    <name type="common">Lone star tick</name>
    <dbReference type="NCBI Taxonomy" id="6943"/>
    <lineage>
        <taxon>Eukaryota</taxon>
        <taxon>Metazoa</taxon>
        <taxon>Ecdysozoa</taxon>
        <taxon>Arthropoda</taxon>
        <taxon>Chelicerata</taxon>
        <taxon>Arachnida</taxon>
        <taxon>Acari</taxon>
        <taxon>Parasitiformes</taxon>
        <taxon>Ixodida</taxon>
        <taxon>Ixodoidea</taxon>
        <taxon>Ixodidae</taxon>
        <taxon>Amblyomminae</taxon>
        <taxon>Amblyomma</taxon>
    </lineage>
</organism>
<accession>A0AAQ4F7J7</accession>
<gene>
    <name evidence="1" type="ORF">V5799_015524</name>
</gene>
<evidence type="ECO:0000313" key="1">
    <source>
        <dbReference type="EMBL" id="KAK8783134.1"/>
    </source>
</evidence>
<protein>
    <submittedName>
        <fullName evidence="1">Uncharacterized protein</fullName>
    </submittedName>
</protein>
<sequence>MFFSAAAPSDRGGFEVGAGRLRATSPALRFHGDGGPFLRSCPPMAVEDSWSQQIAYGRCMSIVAGHVPSRKVPQWRWTFCSSPVLPCVIRHRSRLATGHVTSLKVPQ</sequence>
<dbReference type="Proteomes" id="UP001321473">
    <property type="component" value="Unassembled WGS sequence"/>
</dbReference>
<name>A0AAQ4F7J7_AMBAM</name>
<proteinExistence type="predicted"/>
<comment type="caution">
    <text evidence="1">The sequence shown here is derived from an EMBL/GenBank/DDBJ whole genome shotgun (WGS) entry which is preliminary data.</text>
</comment>
<dbReference type="EMBL" id="JARKHS020005860">
    <property type="protein sequence ID" value="KAK8783134.1"/>
    <property type="molecule type" value="Genomic_DNA"/>
</dbReference>